<dbReference type="InterPro" id="IPR013083">
    <property type="entry name" value="Znf_RING/FYVE/PHD"/>
</dbReference>
<evidence type="ECO:0000256" key="7">
    <source>
        <dbReference type="SAM" id="SignalP"/>
    </source>
</evidence>
<comment type="caution">
    <text evidence="9">The sequence shown here is derived from an EMBL/GenBank/DDBJ whole genome shotgun (WGS) entry which is preliminary data.</text>
</comment>
<dbReference type="SMART" id="SM00184">
    <property type="entry name" value="RING"/>
    <property type="match status" value="1"/>
</dbReference>
<evidence type="ECO:0000259" key="8">
    <source>
        <dbReference type="PROSITE" id="PS50089"/>
    </source>
</evidence>
<reference evidence="9 10" key="1">
    <citation type="submission" date="2024-03" db="EMBL/GenBank/DDBJ databases">
        <title>Aureococcus anophagefferens CCMP1851 and Kratosvirus quantuckense: Draft genome of a second virus-susceptible host strain in the model system.</title>
        <authorList>
            <person name="Chase E."/>
            <person name="Truchon A.R."/>
            <person name="Schepens W."/>
            <person name="Wilhelm S.W."/>
        </authorList>
    </citation>
    <scope>NUCLEOTIDE SEQUENCE [LARGE SCALE GENOMIC DNA]</scope>
    <source>
        <strain evidence="9 10">CCMP1851</strain>
    </source>
</reference>
<dbReference type="InterPro" id="IPR011016">
    <property type="entry name" value="Znf_RING-CH"/>
</dbReference>
<dbReference type="InterPro" id="IPR051826">
    <property type="entry name" value="E3_ubiquitin-ligase_domain"/>
</dbReference>
<dbReference type="SMART" id="SM00883">
    <property type="entry name" value="Cpn10"/>
    <property type="match status" value="1"/>
</dbReference>
<gene>
    <name evidence="9" type="ORF">SO694_000011157</name>
</gene>
<accession>A0ABR1GCT3</accession>
<dbReference type="EMBL" id="JBBJCI010000035">
    <property type="protein sequence ID" value="KAK7253553.1"/>
    <property type="molecule type" value="Genomic_DNA"/>
</dbReference>
<dbReference type="InterPro" id="IPR011989">
    <property type="entry name" value="ARM-like"/>
</dbReference>
<dbReference type="InterPro" id="IPR037124">
    <property type="entry name" value="Chaperonin_GroES_sf"/>
</dbReference>
<dbReference type="Pfam" id="PF13639">
    <property type="entry name" value="zf-RING_2"/>
    <property type="match status" value="1"/>
</dbReference>
<name>A0ABR1GCT3_AURAN</name>
<evidence type="ECO:0000313" key="10">
    <source>
        <dbReference type="Proteomes" id="UP001363151"/>
    </source>
</evidence>
<dbReference type="PANTHER" id="PTHR22765:SF183">
    <property type="entry name" value="OS06G0534800 PROTEIN"/>
    <property type="match status" value="1"/>
</dbReference>
<dbReference type="InterPro" id="IPR011032">
    <property type="entry name" value="GroES-like_sf"/>
</dbReference>
<dbReference type="Gene3D" id="2.30.33.40">
    <property type="entry name" value="GroES chaperonin"/>
    <property type="match status" value="1"/>
</dbReference>
<dbReference type="SUPFAM" id="SSF57850">
    <property type="entry name" value="RING/U-box"/>
    <property type="match status" value="1"/>
</dbReference>
<keyword evidence="2 5" id="KW-0863">Zinc-finger</keyword>
<dbReference type="InterPro" id="IPR001841">
    <property type="entry name" value="Znf_RING"/>
</dbReference>
<dbReference type="Pfam" id="PF00166">
    <property type="entry name" value="Cpn10"/>
    <property type="match status" value="1"/>
</dbReference>
<keyword evidence="10" id="KW-1185">Reference proteome</keyword>
<keyword evidence="1" id="KW-0479">Metal-binding</keyword>
<dbReference type="SUPFAM" id="SSF50129">
    <property type="entry name" value="GroES-like"/>
    <property type="match status" value="1"/>
</dbReference>
<dbReference type="PROSITE" id="PS50176">
    <property type="entry name" value="ARM_REPEAT"/>
    <property type="match status" value="1"/>
</dbReference>
<feature type="domain" description="RING-type" evidence="8">
    <location>
        <begin position="365"/>
        <end position="416"/>
    </location>
</feature>
<dbReference type="SMART" id="SM00744">
    <property type="entry name" value="RINGv"/>
    <property type="match status" value="1"/>
</dbReference>
<evidence type="ECO:0000256" key="3">
    <source>
        <dbReference type="ARBA" id="ARBA00022833"/>
    </source>
</evidence>
<evidence type="ECO:0000256" key="6">
    <source>
        <dbReference type="PROSITE-ProRule" id="PRU00259"/>
    </source>
</evidence>
<organism evidence="9 10">
    <name type="scientific">Aureococcus anophagefferens</name>
    <name type="common">Harmful bloom alga</name>
    <dbReference type="NCBI Taxonomy" id="44056"/>
    <lineage>
        <taxon>Eukaryota</taxon>
        <taxon>Sar</taxon>
        <taxon>Stramenopiles</taxon>
        <taxon>Ochrophyta</taxon>
        <taxon>Pelagophyceae</taxon>
        <taxon>Pelagomonadales</taxon>
        <taxon>Pelagomonadaceae</taxon>
        <taxon>Aureococcus</taxon>
    </lineage>
</organism>
<evidence type="ECO:0000256" key="5">
    <source>
        <dbReference type="PROSITE-ProRule" id="PRU00175"/>
    </source>
</evidence>
<dbReference type="PROSITE" id="PS50089">
    <property type="entry name" value="ZF_RING_2"/>
    <property type="match status" value="1"/>
</dbReference>
<feature type="chain" id="PRO_5045948070" description="RING-type domain-containing protein" evidence="7">
    <location>
        <begin position="19"/>
        <end position="425"/>
    </location>
</feature>
<evidence type="ECO:0000256" key="4">
    <source>
        <dbReference type="ARBA" id="ARBA00023186"/>
    </source>
</evidence>
<keyword evidence="4" id="KW-0143">Chaperone</keyword>
<evidence type="ECO:0000313" key="9">
    <source>
        <dbReference type="EMBL" id="KAK7253553.1"/>
    </source>
</evidence>
<dbReference type="Gene3D" id="1.25.10.10">
    <property type="entry name" value="Leucine-rich Repeat Variant"/>
    <property type="match status" value="1"/>
</dbReference>
<proteinExistence type="predicted"/>
<evidence type="ECO:0000256" key="1">
    <source>
        <dbReference type="ARBA" id="ARBA00022723"/>
    </source>
</evidence>
<protein>
    <recommendedName>
        <fullName evidence="8">RING-type domain-containing protein</fullName>
    </recommendedName>
</protein>
<dbReference type="InterPro" id="IPR000225">
    <property type="entry name" value="Armadillo"/>
</dbReference>
<feature type="repeat" description="ARM" evidence="6">
    <location>
        <begin position="256"/>
        <end position="300"/>
    </location>
</feature>
<dbReference type="PANTHER" id="PTHR22765">
    <property type="entry name" value="RING FINGER AND PROTEASE ASSOCIATED DOMAIN-CONTAINING"/>
    <property type="match status" value="1"/>
</dbReference>
<feature type="signal peptide" evidence="7">
    <location>
        <begin position="1"/>
        <end position="18"/>
    </location>
</feature>
<dbReference type="Proteomes" id="UP001363151">
    <property type="component" value="Unassembled WGS sequence"/>
</dbReference>
<dbReference type="Gene3D" id="3.30.40.10">
    <property type="entry name" value="Zinc/RING finger domain, C3HC4 (zinc finger)"/>
    <property type="match status" value="1"/>
</dbReference>
<dbReference type="InterPro" id="IPR020818">
    <property type="entry name" value="Chaperonin_GroES"/>
</dbReference>
<sequence length="425" mass="44027">MPSLRLLALLAVAGDALVATTRRAAPAVARRSATHTIEAREVEGPLEPLSNYLLVKVDPIKDTSGGGIILGSASEPASTGEVCAVGDRVMWGRYSGANVRYDNADHTLLKDRDVSMVSENAGATASGLLLGLGAQDKISLTGEVVQCQRAAWCSHKSSCGKGCATPATVRAAGFAATLATLREFGAAHGGLAEACLLKLKETPAPLAERAKMCEPVLAVVKAHGGRALAQSLGLGALSDYVGLRGGEAIAAIARLGGVEAALAALDAHGDHRLAVFEALKLLSNLAVRDECERAIRTSGGGAKAMAALRRLPHNANVKAAAESLLRNLGALHTVEPSRLDAVAEGFVRSAVAANCRPAAPSADDCPVCLGPCDGDVVALPCDHTFHRACIAKWFRESVKNTALRGAPADLNCPLCKRGLREQLKR</sequence>
<keyword evidence="3" id="KW-0862">Zinc</keyword>
<evidence type="ECO:0000256" key="2">
    <source>
        <dbReference type="ARBA" id="ARBA00022771"/>
    </source>
</evidence>
<dbReference type="CDD" id="cd00320">
    <property type="entry name" value="cpn10"/>
    <property type="match status" value="1"/>
</dbReference>
<keyword evidence="7" id="KW-0732">Signal</keyword>